<evidence type="ECO:0000256" key="1">
    <source>
        <dbReference type="SAM" id="Phobius"/>
    </source>
</evidence>
<organism evidence="2">
    <name type="scientific">Octopus bimaculoides</name>
    <name type="common">California two-spotted octopus</name>
    <dbReference type="NCBI Taxonomy" id="37653"/>
    <lineage>
        <taxon>Eukaryota</taxon>
        <taxon>Metazoa</taxon>
        <taxon>Spiralia</taxon>
        <taxon>Lophotrochozoa</taxon>
        <taxon>Mollusca</taxon>
        <taxon>Cephalopoda</taxon>
        <taxon>Coleoidea</taxon>
        <taxon>Octopodiformes</taxon>
        <taxon>Octopoda</taxon>
        <taxon>Incirrata</taxon>
        <taxon>Octopodidae</taxon>
        <taxon>Octopus</taxon>
    </lineage>
</organism>
<feature type="non-terminal residue" evidence="2">
    <location>
        <position position="1"/>
    </location>
</feature>
<accession>A0A0L8HGY8</accession>
<proteinExistence type="predicted"/>
<evidence type="ECO:0000313" key="2">
    <source>
        <dbReference type="EMBL" id="KOF88379.1"/>
    </source>
</evidence>
<keyword evidence="1" id="KW-0472">Membrane</keyword>
<dbReference type="AlphaFoldDB" id="A0A0L8HGY8"/>
<feature type="non-terminal residue" evidence="2">
    <location>
        <position position="67"/>
    </location>
</feature>
<keyword evidence="1" id="KW-1133">Transmembrane helix</keyword>
<feature type="transmembrane region" description="Helical" evidence="1">
    <location>
        <begin position="13"/>
        <end position="36"/>
    </location>
</feature>
<gene>
    <name evidence="2" type="ORF">OCBIM_22015090mg</name>
</gene>
<name>A0A0L8HGY8_OCTBM</name>
<sequence length="67" mass="7282">CTLIGRRPNCIRVNVYFCVCIIGHIDVGALLCVSASEHAQCLHLYERLRAVVSALSVCICVCVCVCV</sequence>
<reference evidence="2" key="1">
    <citation type="submission" date="2015-07" db="EMBL/GenBank/DDBJ databases">
        <title>MeaNS - Measles Nucleotide Surveillance Program.</title>
        <authorList>
            <person name="Tran T."/>
            <person name="Druce J."/>
        </authorList>
    </citation>
    <scope>NUCLEOTIDE SEQUENCE</scope>
    <source>
        <strain evidence="2">UCB-OBI-ISO-001</strain>
        <tissue evidence="2">Gonad</tissue>
    </source>
</reference>
<protein>
    <submittedName>
        <fullName evidence="2">Uncharacterized protein</fullName>
    </submittedName>
</protein>
<dbReference type="EMBL" id="KQ418194">
    <property type="protein sequence ID" value="KOF88379.1"/>
    <property type="molecule type" value="Genomic_DNA"/>
</dbReference>
<keyword evidence="1" id="KW-0812">Transmembrane</keyword>